<evidence type="ECO:0000256" key="2">
    <source>
        <dbReference type="ARBA" id="ARBA00022763"/>
    </source>
</evidence>
<keyword evidence="3" id="KW-0378">Hydrolase</keyword>
<gene>
    <name evidence="7" type="ORF">METZ01_LOCUS149318</name>
</gene>
<dbReference type="InterPro" id="IPR005122">
    <property type="entry name" value="Uracil-DNA_glycosylase-like"/>
</dbReference>
<evidence type="ECO:0000259" key="6">
    <source>
        <dbReference type="Pfam" id="PF03167"/>
    </source>
</evidence>
<evidence type="ECO:0000256" key="1">
    <source>
        <dbReference type="ARBA" id="ARBA00007889"/>
    </source>
</evidence>
<name>A0A382A4X5_9ZZZZ</name>
<reference evidence="7" key="1">
    <citation type="submission" date="2018-05" db="EMBL/GenBank/DDBJ databases">
        <authorList>
            <person name="Lanie J.A."/>
            <person name="Ng W.-L."/>
            <person name="Kazmierczak K.M."/>
            <person name="Andrzejewski T.M."/>
            <person name="Davidsen T.M."/>
            <person name="Wayne K.J."/>
            <person name="Tettelin H."/>
            <person name="Glass J.I."/>
            <person name="Rusch D."/>
            <person name="Podicherti R."/>
            <person name="Tsui H.-C.T."/>
            <person name="Winkler M.E."/>
        </authorList>
    </citation>
    <scope>NUCLEOTIDE SEQUENCE</scope>
</reference>
<dbReference type="InterPro" id="IPR036895">
    <property type="entry name" value="Uracil-DNA_glycosylase-like_sf"/>
</dbReference>
<dbReference type="AlphaFoldDB" id="A0A382A4X5"/>
<dbReference type="Pfam" id="PF03167">
    <property type="entry name" value="UDG"/>
    <property type="match status" value="1"/>
</dbReference>
<proteinExistence type="inferred from homology"/>
<keyword evidence="5" id="KW-0234">DNA repair</keyword>
<dbReference type="SUPFAM" id="SSF52141">
    <property type="entry name" value="Uracil-DNA glycosylase-like"/>
    <property type="match status" value="1"/>
</dbReference>
<organism evidence="7">
    <name type="scientific">marine metagenome</name>
    <dbReference type="NCBI Taxonomy" id="408172"/>
    <lineage>
        <taxon>unclassified sequences</taxon>
        <taxon>metagenomes</taxon>
        <taxon>ecological metagenomes</taxon>
    </lineage>
</organism>
<dbReference type="PANTHER" id="PTHR13235:SF2">
    <property type="entry name" value="SINGLE-STRAND SELECTIVE MONOFUNCTIONAL URACIL DNA GLYCOSYLASE"/>
    <property type="match status" value="1"/>
</dbReference>
<accession>A0A382A4X5</accession>
<dbReference type="GO" id="GO:0017065">
    <property type="term" value="F:single-strand selective uracil DNA N-glycosylase activity"/>
    <property type="evidence" value="ECO:0007669"/>
    <property type="project" value="InterPro"/>
</dbReference>
<dbReference type="GO" id="GO:0006284">
    <property type="term" value="P:base-excision repair"/>
    <property type="evidence" value="ECO:0007669"/>
    <property type="project" value="InterPro"/>
</dbReference>
<feature type="domain" description="Uracil-DNA glycosylase-like" evidence="6">
    <location>
        <begin position="51"/>
        <end position="219"/>
    </location>
</feature>
<protein>
    <recommendedName>
        <fullName evidence="6">Uracil-DNA glycosylase-like domain-containing protein</fullName>
    </recommendedName>
</protein>
<keyword evidence="2" id="KW-0227">DNA damage</keyword>
<dbReference type="CDD" id="cd19374">
    <property type="entry name" value="UDG-F3_SMUG1-like"/>
    <property type="match status" value="1"/>
</dbReference>
<evidence type="ECO:0000256" key="5">
    <source>
        <dbReference type="ARBA" id="ARBA00023204"/>
    </source>
</evidence>
<evidence type="ECO:0000256" key="3">
    <source>
        <dbReference type="ARBA" id="ARBA00022801"/>
    </source>
</evidence>
<dbReference type="EMBL" id="UINC01023892">
    <property type="protein sequence ID" value="SVA96464.1"/>
    <property type="molecule type" value="Genomic_DNA"/>
</dbReference>
<evidence type="ECO:0000256" key="4">
    <source>
        <dbReference type="ARBA" id="ARBA00023125"/>
    </source>
</evidence>
<keyword evidence="4" id="KW-0238">DNA-binding</keyword>
<dbReference type="Gene3D" id="3.40.470.10">
    <property type="entry name" value="Uracil-DNA glycosylase-like domain"/>
    <property type="match status" value="1"/>
</dbReference>
<comment type="similarity">
    <text evidence="1">Belongs to the uracil-DNA glycosylase (UDG) superfamily. SMUG1 family.</text>
</comment>
<dbReference type="FunFam" id="3.40.470.10:FF:000005">
    <property type="entry name" value="Single-strand selective monofunctional uracil DNA glycosylase"/>
    <property type="match status" value="1"/>
</dbReference>
<dbReference type="GO" id="GO:0000703">
    <property type="term" value="F:oxidized pyrimidine nucleobase lesion DNA N-glycosylase activity"/>
    <property type="evidence" value="ECO:0007669"/>
    <property type="project" value="TreeGrafter"/>
</dbReference>
<evidence type="ECO:0000313" key="7">
    <source>
        <dbReference type="EMBL" id="SVA96464.1"/>
    </source>
</evidence>
<dbReference type="GO" id="GO:0003677">
    <property type="term" value="F:DNA binding"/>
    <property type="evidence" value="ECO:0007669"/>
    <property type="project" value="UniProtKB-KW"/>
</dbReference>
<sequence length="238" mass="26627">MPVPLVNAARRLRRQLQKLTFSPPVTHVYNPLDYARAAHEQYLTRWSDTPKKVLFLGMNPGPWGMAQTGVPFGEVAAARDFVGIDAHVDRPSPQHPRRAVEGLACSRSEVSGRRLWGLFAERFSTPERFFADHFVVNYCPLMFLEKTGRNRTPDKLPVAERDAITGPCDDHLRAVAATLQPEWIISVGRFALDCARRTHGEIDHPHIATILHPSPASPAANRGWAAQATRQMEALGIW</sequence>
<dbReference type="InterPro" id="IPR039134">
    <property type="entry name" value="SMUG1"/>
</dbReference>
<dbReference type="PANTHER" id="PTHR13235">
    <property type="entry name" value="SINGLE-STRAND SELECTIVE MONOFUNCTIONAL URACIL DNA GLYCOSYLASE"/>
    <property type="match status" value="1"/>
</dbReference>